<evidence type="ECO:0000256" key="3">
    <source>
        <dbReference type="ARBA" id="ARBA00022723"/>
    </source>
</evidence>
<accession>A0A9P1IW55</accession>
<dbReference type="GO" id="GO:0003676">
    <property type="term" value="F:nucleic acid binding"/>
    <property type="evidence" value="ECO:0007669"/>
    <property type="project" value="InterPro"/>
</dbReference>
<dbReference type="GO" id="GO:0046872">
    <property type="term" value="F:metal ion binding"/>
    <property type="evidence" value="ECO:0007669"/>
    <property type="project" value="UniProtKB-KW"/>
</dbReference>
<evidence type="ECO:0000256" key="5">
    <source>
        <dbReference type="ARBA" id="ARBA00022839"/>
    </source>
</evidence>
<sequence>MKRVANETPTKLLNWNNDGESTPTKKSAVIPPCVTRSSPTKSIKKRSPLIPKVNTFVFFDLETTDKITDTPLTSGWESVMVKGPDKFTDTLDKLCLQTTADQLPRITEMSFVAIPRDSFLEYQEAFKNDEKNGATKLGRYIPTNTHTRQINPNLTSAEWIQYETRRQRAPIVHKQKSITCKNQFDREWPAVIDFLNSLEKPVAIVAHNGIKFDFRVIYGEMARYKLLENHPIPKEILFVDSIAMIKQVELKYGEDMQLHCKDIDWMKIAELEAKSNSIEDEAFFAEESKHVVSDIHPYDFLNIKNWSIAKKKRISKSFFKKINNSWVYSMNDAKYQKLGLGYLFEQLVGGQFVAHYAQQDCEALMQVCITYAEDFCNFVDQNAAEFPF</sequence>
<evidence type="ECO:0000313" key="8">
    <source>
        <dbReference type="EMBL" id="CAI5452235.1"/>
    </source>
</evidence>
<name>A0A9P1IW55_9PELO</name>
<dbReference type="InterPro" id="IPR040393">
    <property type="entry name" value="TREX1/2"/>
</dbReference>
<comment type="cofactor">
    <cofactor evidence="1">
        <name>Mg(2+)</name>
        <dbReference type="ChEBI" id="CHEBI:18420"/>
    </cofactor>
</comment>
<dbReference type="GO" id="GO:0008296">
    <property type="term" value="F:3'-5'-DNA exonuclease activity"/>
    <property type="evidence" value="ECO:0007669"/>
    <property type="project" value="TreeGrafter"/>
</dbReference>
<proteinExistence type="predicted"/>
<reference evidence="8" key="1">
    <citation type="submission" date="2022-11" db="EMBL/GenBank/DDBJ databases">
        <authorList>
            <person name="Kikuchi T."/>
        </authorList>
    </citation>
    <scope>NUCLEOTIDE SEQUENCE</scope>
    <source>
        <strain evidence="8">PS1010</strain>
    </source>
</reference>
<dbReference type="InterPro" id="IPR036397">
    <property type="entry name" value="RNaseH_sf"/>
</dbReference>
<protein>
    <recommendedName>
        <fullName evidence="10">Exonuclease domain-containing protein</fullName>
    </recommendedName>
</protein>
<dbReference type="OrthoDB" id="10250935at2759"/>
<evidence type="ECO:0000256" key="4">
    <source>
        <dbReference type="ARBA" id="ARBA00022801"/>
    </source>
</evidence>
<dbReference type="GO" id="GO:0006308">
    <property type="term" value="P:DNA catabolic process"/>
    <property type="evidence" value="ECO:0007669"/>
    <property type="project" value="TreeGrafter"/>
</dbReference>
<evidence type="ECO:0008006" key="10">
    <source>
        <dbReference type="Google" id="ProtNLM"/>
    </source>
</evidence>
<evidence type="ECO:0000256" key="6">
    <source>
        <dbReference type="ARBA" id="ARBA00022842"/>
    </source>
</evidence>
<comment type="caution">
    <text evidence="8">The sequence shown here is derived from an EMBL/GenBank/DDBJ whole genome shotgun (WGS) entry which is preliminary data.</text>
</comment>
<dbReference type="EMBL" id="CANHGI010000005">
    <property type="protein sequence ID" value="CAI5452235.1"/>
    <property type="molecule type" value="Genomic_DNA"/>
</dbReference>
<dbReference type="GO" id="GO:0005737">
    <property type="term" value="C:cytoplasm"/>
    <property type="evidence" value="ECO:0007669"/>
    <property type="project" value="TreeGrafter"/>
</dbReference>
<dbReference type="SUPFAM" id="SSF53098">
    <property type="entry name" value="Ribonuclease H-like"/>
    <property type="match status" value="1"/>
</dbReference>
<evidence type="ECO:0000256" key="2">
    <source>
        <dbReference type="ARBA" id="ARBA00022722"/>
    </source>
</evidence>
<feature type="compositionally biased region" description="Polar residues" evidence="7">
    <location>
        <begin position="7"/>
        <end position="25"/>
    </location>
</feature>
<organism evidence="8 9">
    <name type="scientific">Caenorhabditis angaria</name>
    <dbReference type="NCBI Taxonomy" id="860376"/>
    <lineage>
        <taxon>Eukaryota</taxon>
        <taxon>Metazoa</taxon>
        <taxon>Ecdysozoa</taxon>
        <taxon>Nematoda</taxon>
        <taxon>Chromadorea</taxon>
        <taxon>Rhabditida</taxon>
        <taxon>Rhabditina</taxon>
        <taxon>Rhabditomorpha</taxon>
        <taxon>Rhabditoidea</taxon>
        <taxon>Rhabditidae</taxon>
        <taxon>Peloderinae</taxon>
        <taxon>Caenorhabditis</taxon>
    </lineage>
</organism>
<keyword evidence="3" id="KW-0479">Metal-binding</keyword>
<dbReference type="PANTHER" id="PTHR13058:SF19">
    <property type="entry name" value="LD40940P"/>
    <property type="match status" value="1"/>
</dbReference>
<evidence type="ECO:0000256" key="7">
    <source>
        <dbReference type="SAM" id="MobiDB-lite"/>
    </source>
</evidence>
<dbReference type="AlphaFoldDB" id="A0A9P1IW55"/>
<gene>
    <name evidence="8" type="ORF">CAMP_LOCUS14872</name>
</gene>
<evidence type="ECO:0000313" key="9">
    <source>
        <dbReference type="Proteomes" id="UP001152747"/>
    </source>
</evidence>
<keyword evidence="4" id="KW-0378">Hydrolase</keyword>
<dbReference type="Proteomes" id="UP001152747">
    <property type="component" value="Unassembled WGS sequence"/>
</dbReference>
<dbReference type="Gene3D" id="3.30.420.10">
    <property type="entry name" value="Ribonuclease H-like superfamily/Ribonuclease H"/>
    <property type="match status" value="1"/>
</dbReference>
<dbReference type="InterPro" id="IPR012337">
    <property type="entry name" value="RNaseH-like_sf"/>
</dbReference>
<keyword evidence="5" id="KW-0269">Exonuclease</keyword>
<keyword evidence="9" id="KW-1185">Reference proteome</keyword>
<keyword evidence="2" id="KW-0540">Nuclease</keyword>
<keyword evidence="6" id="KW-0460">Magnesium</keyword>
<dbReference type="PANTHER" id="PTHR13058">
    <property type="entry name" value="THREE PRIME REPAIR EXONUCLEASE 1, 2"/>
    <property type="match status" value="1"/>
</dbReference>
<feature type="region of interest" description="Disordered" evidence="7">
    <location>
        <begin position="1"/>
        <end position="29"/>
    </location>
</feature>
<evidence type="ECO:0000256" key="1">
    <source>
        <dbReference type="ARBA" id="ARBA00001946"/>
    </source>
</evidence>